<evidence type="ECO:0000313" key="3">
    <source>
        <dbReference type="Proteomes" id="UP000192578"/>
    </source>
</evidence>
<dbReference type="GO" id="GO:0042162">
    <property type="term" value="F:telomeric DNA binding"/>
    <property type="evidence" value="ECO:0007669"/>
    <property type="project" value="TreeGrafter"/>
</dbReference>
<dbReference type="EMBL" id="MTYJ01000294">
    <property type="protein sequence ID" value="OWA52943.1"/>
    <property type="molecule type" value="Genomic_DNA"/>
</dbReference>
<dbReference type="InterPro" id="IPR011990">
    <property type="entry name" value="TPR-like_helical_dom_sf"/>
</dbReference>
<dbReference type="GO" id="GO:0000184">
    <property type="term" value="P:nuclear-transcribed mRNA catabolic process, nonsense-mediated decay"/>
    <property type="evidence" value="ECO:0007669"/>
    <property type="project" value="TreeGrafter"/>
</dbReference>
<dbReference type="InterPro" id="IPR045153">
    <property type="entry name" value="Est1/Ebs1-like"/>
</dbReference>
<name>A0A9X6NHK9_HYPEX</name>
<organism evidence="2 3">
    <name type="scientific">Hypsibius exemplaris</name>
    <name type="common">Freshwater tardigrade</name>
    <dbReference type="NCBI Taxonomy" id="2072580"/>
    <lineage>
        <taxon>Eukaryota</taxon>
        <taxon>Metazoa</taxon>
        <taxon>Ecdysozoa</taxon>
        <taxon>Tardigrada</taxon>
        <taxon>Eutardigrada</taxon>
        <taxon>Parachela</taxon>
        <taxon>Hypsibioidea</taxon>
        <taxon>Hypsibiidae</taxon>
        <taxon>Hypsibius</taxon>
    </lineage>
</organism>
<dbReference type="AlphaFoldDB" id="A0A9X6NHK9"/>
<dbReference type="Pfam" id="PF13638">
    <property type="entry name" value="PIN_4"/>
    <property type="match status" value="1"/>
</dbReference>
<dbReference type="Proteomes" id="UP000192578">
    <property type="component" value="Unassembled WGS sequence"/>
</dbReference>
<protein>
    <recommendedName>
        <fullName evidence="1">PIN domain-containing protein</fullName>
    </recommendedName>
</protein>
<dbReference type="InterPro" id="IPR002716">
    <property type="entry name" value="PIN_dom"/>
</dbReference>
<accession>A0A9X6NHK9</accession>
<dbReference type="Gene3D" id="3.40.50.1010">
    <property type="entry name" value="5'-nuclease"/>
    <property type="match status" value="1"/>
</dbReference>
<dbReference type="OrthoDB" id="5920073at2759"/>
<sequence>MSVERKEPAGKEAAIKASKSLSRSDLQASKFQGLLSVYEEQRIKLENLIARLDSTEAITDWELRNARLGFISLTTKAIRKDPKLLKSKYEDVFWRSVMYPLVRGASDKPEIQSSPKYQAAFQDLLTSGCAAFRGFIETFLVRFELKITGMEDLSALCEACASGAIGKFKPEHVIWIRSFLSRCLCSIGDLYRYSASFDQKSYALASHYYEIAELTRPSDGRAISCLGIVQKELGEPFTATFYCLLSACKKNRYGYYLKNLEVMKGPVYELCVLHGVETEKPRLDDDPREIIKVFSVHVLNIVHGLLLDDDLDVTRMRARFSSALDYLSATLERPAPDAGSWKSAHYTTTSYLHPNLLWKVCAMVIAVYHLKRTEVDVKRGDHLGTLCAFIVAMFGKITSCIVDNLRHWISYTSFNLVPEPDTQIVVRELEKLRQLIESKSPKKSDSSTVVSGTSFPDAVEECGSGDAPGVLGPSSSRFELDLDLQSMEEYWHDSRLDDTSEYDFDSADYSAEEHSSMGTSYLQAFLGFMDTQMHLPLMSLLFQWIRCDTEMWGFCLVNFPDIICNVVDIVNLLCIPKFVEVYVNRNGIGSFPLEEELFLRDTLPLQDWLDRLDWSGWHTRPGGLSETEKMILLVHRFNDMTGVLEKCGVATYDSIHKNWRCNLQRKQIGAAPDTGPKIHRKLEMAMRLGKAFQAEENKTREKGYMARRSDLPKYIVIDTSCLVRKLNFVQRLYDCKKFKIVIPAYVLEELDRGKKNRNVRDAIRWMDQTTETKDLGRLEIQRWKDMHQHDADLQTDWDRLTNTERSVRVMVDCTKFFSQEVKRRLTDDDDPEYGLNILVLTDLDLQSVYCARVIEQMERLEVPHEIKLMRIHDFMGWLDEGPEYFRRLQEQEERDRLA</sequence>
<feature type="domain" description="PIN" evidence="1">
    <location>
        <begin position="715"/>
        <end position="792"/>
    </location>
</feature>
<gene>
    <name evidence="2" type="ORF">BV898_17385</name>
</gene>
<evidence type="ECO:0000313" key="2">
    <source>
        <dbReference type="EMBL" id="OWA52943.1"/>
    </source>
</evidence>
<dbReference type="GO" id="GO:0005697">
    <property type="term" value="C:telomerase holoenzyme complex"/>
    <property type="evidence" value="ECO:0007669"/>
    <property type="project" value="TreeGrafter"/>
</dbReference>
<comment type="caution">
    <text evidence="2">The sequence shown here is derived from an EMBL/GenBank/DDBJ whole genome shotgun (WGS) entry which is preliminary data.</text>
</comment>
<dbReference type="SUPFAM" id="SSF48452">
    <property type="entry name" value="TPR-like"/>
    <property type="match status" value="1"/>
</dbReference>
<keyword evidence="3" id="KW-1185">Reference proteome</keyword>
<dbReference type="Gene3D" id="1.25.40.10">
    <property type="entry name" value="Tetratricopeptide repeat domain"/>
    <property type="match status" value="1"/>
</dbReference>
<dbReference type="PANTHER" id="PTHR15696:SF0">
    <property type="entry name" value="TELOMERASE-BINDING PROTEIN EST1A"/>
    <property type="match status" value="1"/>
</dbReference>
<reference evidence="3" key="1">
    <citation type="submission" date="2017-01" db="EMBL/GenBank/DDBJ databases">
        <title>Comparative genomics of anhydrobiosis in the tardigrade Hypsibius dujardini.</title>
        <authorList>
            <person name="Yoshida Y."/>
            <person name="Koutsovoulos G."/>
            <person name="Laetsch D."/>
            <person name="Stevens L."/>
            <person name="Kumar S."/>
            <person name="Horikawa D."/>
            <person name="Ishino K."/>
            <person name="Komine S."/>
            <person name="Tomita M."/>
            <person name="Blaxter M."/>
            <person name="Arakawa K."/>
        </authorList>
    </citation>
    <scope>NUCLEOTIDE SEQUENCE [LARGE SCALE GENOMIC DNA]</scope>
    <source>
        <strain evidence="3">Z151</strain>
    </source>
</reference>
<proteinExistence type="predicted"/>
<evidence type="ECO:0000259" key="1">
    <source>
        <dbReference type="Pfam" id="PF13638"/>
    </source>
</evidence>
<dbReference type="GO" id="GO:0070034">
    <property type="term" value="F:telomerase RNA binding"/>
    <property type="evidence" value="ECO:0007669"/>
    <property type="project" value="TreeGrafter"/>
</dbReference>
<dbReference type="PANTHER" id="PTHR15696">
    <property type="entry name" value="SMG-7 SUPPRESSOR WITH MORPHOLOGICAL EFFECT ON GENITALIA PROTEIN 7"/>
    <property type="match status" value="1"/>
</dbReference>